<keyword evidence="2" id="KW-0472">Membrane</keyword>
<proteinExistence type="predicted"/>
<evidence type="ECO:0000256" key="1">
    <source>
        <dbReference type="SAM" id="MobiDB-lite"/>
    </source>
</evidence>
<feature type="compositionally biased region" description="Polar residues" evidence="1">
    <location>
        <begin position="256"/>
        <end position="268"/>
    </location>
</feature>
<gene>
    <name evidence="4" type="ORF">GUJ93_ZPchr0004g39553</name>
</gene>
<dbReference type="Proteomes" id="UP000729402">
    <property type="component" value="Unassembled WGS sequence"/>
</dbReference>
<keyword evidence="5" id="KW-1185">Reference proteome</keyword>
<evidence type="ECO:0000256" key="2">
    <source>
        <dbReference type="SAM" id="Phobius"/>
    </source>
</evidence>
<reference evidence="4" key="2">
    <citation type="submission" date="2021-02" db="EMBL/GenBank/DDBJ databases">
        <authorList>
            <person name="Kimball J.A."/>
            <person name="Haas M.W."/>
            <person name="Macchietto M."/>
            <person name="Kono T."/>
            <person name="Duquette J."/>
            <person name="Shao M."/>
        </authorList>
    </citation>
    <scope>NUCLEOTIDE SEQUENCE</scope>
    <source>
        <tissue evidence="4">Fresh leaf tissue</tissue>
    </source>
</reference>
<name>A0A8J5RWA9_ZIZPA</name>
<reference evidence="4" key="1">
    <citation type="journal article" date="2021" name="bioRxiv">
        <title>Whole Genome Assembly and Annotation of Northern Wild Rice, Zizania palustris L., Supports a Whole Genome Duplication in the Zizania Genus.</title>
        <authorList>
            <person name="Haas M."/>
            <person name="Kono T."/>
            <person name="Macchietto M."/>
            <person name="Millas R."/>
            <person name="McGilp L."/>
            <person name="Shao M."/>
            <person name="Duquette J."/>
            <person name="Hirsch C.N."/>
            <person name="Kimball J."/>
        </authorList>
    </citation>
    <scope>NUCLEOTIDE SEQUENCE</scope>
    <source>
        <tissue evidence="4">Fresh leaf tissue</tissue>
    </source>
</reference>
<dbReference type="PANTHER" id="PTHR32382">
    <property type="entry name" value="FASCICLIN-LIKE ARABINOGALACTAN PROTEIN"/>
    <property type="match status" value="1"/>
</dbReference>
<organism evidence="4 5">
    <name type="scientific">Zizania palustris</name>
    <name type="common">Northern wild rice</name>
    <dbReference type="NCBI Taxonomy" id="103762"/>
    <lineage>
        <taxon>Eukaryota</taxon>
        <taxon>Viridiplantae</taxon>
        <taxon>Streptophyta</taxon>
        <taxon>Embryophyta</taxon>
        <taxon>Tracheophyta</taxon>
        <taxon>Spermatophyta</taxon>
        <taxon>Magnoliopsida</taxon>
        <taxon>Liliopsida</taxon>
        <taxon>Poales</taxon>
        <taxon>Poaceae</taxon>
        <taxon>BOP clade</taxon>
        <taxon>Oryzoideae</taxon>
        <taxon>Oryzeae</taxon>
        <taxon>Zizaniinae</taxon>
        <taxon>Zizania</taxon>
    </lineage>
</organism>
<accession>A0A8J5RWA9</accession>
<comment type="caution">
    <text evidence="4">The sequence shown here is derived from an EMBL/GenBank/DDBJ whole genome shotgun (WGS) entry which is preliminary data.</text>
</comment>
<dbReference type="PANTHER" id="PTHR32382:SF41">
    <property type="entry name" value="OS04G0283600 PROTEIN"/>
    <property type="match status" value="1"/>
</dbReference>
<feature type="chain" id="PRO_5035223654" evidence="3">
    <location>
        <begin position="28"/>
        <end position="309"/>
    </location>
</feature>
<evidence type="ECO:0000313" key="4">
    <source>
        <dbReference type="EMBL" id="KAG8064025.1"/>
    </source>
</evidence>
<keyword evidence="2" id="KW-1133">Transmembrane helix</keyword>
<evidence type="ECO:0000313" key="5">
    <source>
        <dbReference type="Proteomes" id="UP000729402"/>
    </source>
</evidence>
<feature type="transmembrane region" description="Helical" evidence="2">
    <location>
        <begin position="286"/>
        <end position="307"/>
    </location>
</feature>
<dbReference type="InterPro" id="IPR033254">
    <property type="entry name" value="Plant_FLA"/>
</dbReference>
<dbReference type="EMBL" id="JAAALK010000285">
    <property type="protein sequence ID" value="KAG8064025.1"/>
    <property type="molecule type" value="Genomic_DNA"/>
</dbReference>
<feature type="region of interest" description="Disordered" evidence="1">
    <location>
        <begin position="185"/>
        <end position="282"/>
    </location>
</feature>
<dbReference type="GO" id="GO:0005886">
    <property type="term" value="C:plasma membrane"/>
    <property type="evidence" value="ECO:0007669"/>
    <property type="project" value="TreeGrafter"/>
</dbReference>
<protein>
    <submittedName>
        <fullName evidence="4">Uncharacterized protein</fullName>
    </submittedName>
</protein>
<feature type="compositionally biased region" description="Low complexity" evidence="1">
    <location>
        <begin position="237"/>
        <end position="247"/>
    </location>
</feature>
<sequence length="309" mass="32264">MASPMAAAAAAGLVVLVVFASTSSAVAFKFNVTEILDEFPEFSVFNGLLSRTTLVDEINRRLAVTVLVVDNSAVGAITSLPGRHAEEGGCCACAARLLRPRQAGRRQGEDGAARHAVPGIRRCCRHRTRGVRQLHAGRRRPDGVRLRRARRATQLADCRGRRVPAVQPIRHADQRCHCAASIGGSSTPAISDGSKSPSSQPPPAKKTDTPDDVTTTAYEFDTPAGTSADYDDDDIVSPATSTPSPASEEGQAKANVPSTSPANETSATAHGAADRTTTSAASSCRAVVGGASVGFMGLVMFIIQFNARG</sequence>
<evidence type="ECO:0000256" key="3">
    <source>
        <dbReference type="SAM" id="SignalP"/>
    </source>
</evidence>
<dbReference type="AlphaFoldDB" id="A0A8J5RWA9"/>
<feature type="signal peptide" evidence="3">
    <location>
        <begin position="1"/>
        <end position="27"/>
    </location>
</feature>
<keyword evidence="3" id="KW-0732">Signal</keyword>
<keyword evidence="2" id="KW-0812">Transmembrane</keyword>